<protein>
    <submittedName>
        <fullName evidence="2">Uncharacterized protein</fullName>
    </submittedName>
</protein>
<proteinExistence type="predicted"/>
<feature type="non-terminal residue" evidence="2">
    <location>
        <position position="172"/>
    </location>
</feature>
<accession>A0A8B6DPW6</accession>
<keyword evidence="3" id="KW-1185">Reference proteome</keyword>
<keyword evidence="1" id="KW-1133">Transmembrane helix</keyword>
<sequence length="172" mass="19837">AYTMIWISAFAATFIGMSGTFCFLLKCPENRAKSLRSGSVCQRPSEYHCLMNSSSKHYIETCKTMSWMDEGTFAVINNLQIHYEPCIHQEFQPFVILSSEVYKCAYTKDSCAEKGQVIFSNGTERTNRRCRCDYRKGFSFVIQPKQHCYCDPIQEDCSCFLVDCGYNKQLYS</sequence>
<organism evidence="2 3">
    <name type="scientific">Mytilus galloprovincialis</name>
    <name type="common">Mediterranean mussel</name>
    <dbReference type="NCBI Taxonomy" id="29158"/>
    <lineage>
        <taxon>Eukaryota</taxon>
        <taxon>Metazoa</taxon>
        <taxon>Spiralia</taxon>
        <taxon>Lophotrochozoa</taxon>
        <taxon>Mollusca</taxon>
        <taxon>Bivalvia</taxon>
        <taxon>Autobranchia</taxon>
        <taxon>Pteriomorphia</taxon>
        <taxon>Mytilida</taxon>
        <taxon>Mytiloidea</taxon>
        <taxon>Mytilidae</taxon>
        <taxon>Mytilinae</taxon>
        <taxon>Mytilus</taxon>
    </lineage>
</organism>
<feature type="non-terminal residue" evidence="2">
    <location>
        <position position="1"/>
    </location>
</feature>
<keyword evidence="1" id="KW-0472">Membrane</keyword>
<feature type="transmembrane region" description="Helical" evidence="1">
    <location>
        <begin position="6"/>
        <end position="25"/>
    </location>
</feature>
<comment type="caution">
    <text evidence="2">The sequence shown here is derived from an EMBL/GenBank/DDBJ whole genome shotgun (WGS) entry which is preliminary data.</text>
</comment>
<name>A0A8B6DPW6_MYTGA</name>
<evidence type="ECO:0000256" key="1">
    <source>
        <dbReference type="SAM" id="Phobius"/>
    </source>
</evidence>
<dbReference type="Proteomes" id="UP000596742">
    <property type="component" value="Unassembled WGS sequence"/>
</dbReference>
<gene>
    <name evidence="2" type="ORF">MGAL_10B077768</name>
</gene>
<dbReference type="AlphaFoldDB" id="A0A8B6DPW6"/>
<reference evidence="2" key="1">
    <citation type="submission" date="2018-11" db="EMBL/GenBank/DDBJ databases">
        <authorList>
            <person name="Alioto T."/>
            <person name="Alioto T."/>
        </authorList>
    </citation>
    <scope>NUCLEOTIDE SEQUENCE</scope>
</reference>
<keyword evidence="1" id="KW-0812">Transmembrane</keyword>
<evidence type="ECO:0000313" key="2">
    <source>
        <dbReference type="EMBL" id="VDI22896.1"/>
    </source>
</evidence>
<dbReference type="EMBL" id="UYJE01003848">
    <property type="protein sequence ID" value="VDI22896.1"/>
    <property type="molecule type" value="Genomic_DNA"/>
</dbReference>
<evidence type="ECO:0000313" key="3">
    <source>
        <dbReference type="Proteomes" id="UP000596742"/>
    </source>
</evidence>